<dbReference type="AlphaFoldDB" id="A0A9N9EJQ3"/>
<dbReference type="InterPro" id="IPR016024">
    <property type="entry name" value="ARM-type_fold"/>
</dbReference>
<evidence type="ECO:0000259" key="2">
    <source>
        <dbReference type="Pfam" id="PF25574"/>
    </source>
</evidence>
<dbReference type="OrthoDB" id="10263328at2759"/>
<reference evidence="3" key="1">
    <citation type="submission" date="2021-06" db="EMBL/GenBank/DDBJ databases">
        <authorList>
            <person name="Kallberg Y."/>
            <person name="Tangrot J."/>
            <person name="Rosling A."/>
        </authorList>
    </citation>
    <scope>NUCLEOTIDE SEQUENCE</scope>
    <source>
        <strain evidence="3">BR232B</strain>
    </source>
</reference>
<dbReference type="Gene3D" id="1.25.10.10">
    <property type="entry name" value="Leucine-rich Repeat Variant"/>
    <property type="match status" value="1"/>
</dbReference>
<dbReference type="EMBL" id="CAJVPI010006081">
    <property type="protein sequence ID" value="CAG8677004.1"/>
    <property type="molecule type" value="Genomic_DNA"/>
</dbReference>
<name>A0A9N9EJQ3_9GLOM</name>
<dbReference type="Pfam" id="PF25574">
    <property type="entry name" value="TPR_IMB1"/>
    <property type="match status" value="1"/>
</dbReference>
<dbReference type="InterPro" id="IPR011989">
    <property type="entry name" value="ARM-like"/>
</dbReference>
<protein>
    <submittedName>
        <fullName evidence="3">267_t:CDS:1</fullName>
    </submittedName>
</protein>
<feature type="non-terminal residue" evidence="3">
    <location>
        <position position="1"/>
    </location>
</feature>
<proteinExistence type="predicted"/>
<keyword evidence="1" id="KW-0677">Repeat</keyword>
<comment type="caution">
    <text evidence="3">The sequence shown here is derived from an EMBL/GenBank/DDBJ whole genome shotgun (WGS) entry which is preliminary data.</text>
</comment>
<sequence length="84" mass="9234">YFEGIMNALLTTSDRSSNESNSRTSAYECISSFVAGAALDCFPSIHKLTVTILERLELSIQQQNQVVGNDDRLALAEFQSNICS</sequence>
<organism evidence="3 4">
    <name type="scientific">Paraglomus brasilianum</name>
    <dbReference type="NCBI Taxonomy" id="144538"/>
    <lineage>
        <taxon>Eukaryota</taxon>
        <taxon>Fungi</taxon>
        <taxon>Fungi incertae sedis</taxon>
        <taxon>Mucoromycota</taxon>
        <taxon>Glomeromycotina</taxon>
        <taxon>Glomeromycetes</taxon>
        <taxon>Paraglomerales</taxon>
        <taxon>Paraglomeraceae</taxon>
        <taxon>Paraglomus</taxon>
    </lineage>
</organism>
<gene>
    <name evidence="3" type="ORF">PBRASI_LOCUS11602</name>
</gene>
<keyword evidence="4" id="KW-1185">Reference proteome</keyword>
<feature type="domain" description="Importin subunit beta-1/Transportin-1-like TPR repeats" evidence="2">
    <location>
        <begin position="1"/>
        <end position="84"/>
    </location>
</feature>
<dbReference type="InterPro" id="IPR058584">
    <property type="entry name" value="IMB1_TNPO1-like_TPR"/>
</dbReference>
<evidence type="ECO:0000256" key="1">
    <source>
        <dbReference type="ARBA" id="ARBA00022737"/>
    </source>
</evidence>
<dbReference type="SUPFAM" id="SSF48371">
    <property type="entry name" value="ARM repeat"/>
    <property type="match status" value="1"/>
</dbReference>
<dbReference type="Proteomes" id="UP000789739">
    <property type="component" value="Unassembled WGS sequence"/>
</dbReference>
<accession>A0A9N9EJQ3</accession>
<evidence type="ECO:0000313" key="3">
    <source>
        <dbReference type="EMBL" id="CAG8677004.1"/>
    </source>
</evidence>
<evidence type="ECO:0000313" key="4">
    <source>
        <dbReference type="Proteomes" id="UP000789739"/>
    </source>
</evidence>
<feature type="non-terminal residue" evidence="3">
    <location>
        <position position="84"/>
    </location>
</feature>